<evidence type="ECO:0000313" key="2">
    <source>
        <dbReference type="EMBL" id="BBH92471.1"/>
    </source>
</evidence>
<protein>
    <submittedName>
        <fullName evidence="2">Class F sortase</fullName>
    </submittedName>
</protein>
<dbReference type="InterPro" id="IPR042001">
    <property type="entry name" value="Sortase_F"/>
</dbReference>
<dbReference type="AlphaFoldDB" id="A0A455SZH0"/>
<dbReference type="Pfam" id="PF04203">
    <property type="entry name" value="Sortase"/>
    <property type="match status" value="1"/>
</dbReference>
<accession>A0A455SZH0</accession>
<keyword evidence="1" id="KW-0378">Hydrolase</keyword>
<dbReference type="PROSITE" id="PS51257">
    <property type="entry name" value="PROKAR_LIPOPROTEIN"/>
    <property type="match status" value="1"/>
</dbReference>
<dbReference type="GO" id="GO:0016787">
    <property type="term" value="F:hydrolase activity"/>
    <property type="evidence" value="ECO:0007669"/>
    <property type="project" value="UniProtKB-KW"/>
</dbReference>
<sequence length="208" mass="22671">MSRLKRLTWVGLVLVCFWLISGCGQTATVVSQVRDGRPLAYREARLPDISPRTGNGQAPGQPVHLRIPAIGVDAAIEPVGVTASGELAVPARQPWDDVGWYQLGPRPGERGSAVIDGHLDRPGGAPAVFWRLRELQPGASVQVLDAQGRWRSFRVRSLAFYPPAGAPLQQIFADTSGRYLNLITCAGDWIASEHQTRLRLVVYTTLIS</sequence>
<dbReference type="InterPro" id="IPR005754">
    <property type="entry name" value="Sortase"/>
</dbReference>
<evidence type="ECO:0000256" key="1">
    <source>
        <dbReference type="ARBA" id="ARBA00022801"/>
    </source>
</evidence>
<dbReference type="InterPro" id="IPR023365">
    <property type="entry name" value="Sortase_dom-sf"/>
</dbReference>
<dbReference type="Gene3D" id="2.40.260.10">
    <property type="entry name" value="Sortase"/>
    <property type="match status" value="1"/>
</dbReference>
<gene>
    <name evidence="2" type="ORF">KTA_06700</name>
</gene>
<name>A0A455SZH0_9CHLR</name>
<reference evidence="2" key="1">
    <citation type="submission" date="2018-12" db="EMBL/GenBank/DDBJ databases">
        <title>Novel natural products biosynthetic potential of the class Ktedonobacteria.</title>
        <authorList>
            <person name="Zheng Y."/>
            <person name="Saitou A."/>
            <person name="Wang C.M."/>
            <person name="Toyoda A."/>
            <person name="Minakuchi Y."/>
            <person name="Sekiguchi Y."/>
            <person name="Ueda K."/>
            <person name="Takano H."/>
            <person name="Sakai Y."/>
            <person name="Yokota A."/>
            <person name="Yabe S."/>
        </authorList>
    </citation>
    <scope>NUCLEOTIDE SEQUENCE</scope>
    <source>
        <strain evidence="2">A3-2</strain>
    </source>
</reference>
<dbReference type="SUPFAM" id="SSF63817">
    <property type="entry name" value="Sortase"/>
    <property type="match status" value="1"/>
</dbReference>
<dbReference type="EMBL" id="AP019377">
    <property type="protein sequence ID" value="BBH92471.1"/>
    <property type="molecule type" value="Genomic_DNA"/>
</dbReference>
<dbReference type="CDD" id="cd05829">
    <property type="entry name" value="Sortase_F"/>
    <property type="match status" value="1"/>
</dbReference>
<proteinExistence type="predicted"/>
<organism evidence="2">
    <name type="scientific">Thermogemmatispora argillosa</name>
    <dbReference type="NCBI Taxonomy" id="2045280"/>
    <lineage>
        <taxon>Bacteria</taxon>
        <taxon>Bacillati</taxon>
        <taxon>Chloroflexota</taxon>
        <taxon>Ktedonobacteria</taxon>
        <taxon>Thermogemmatisporales</taxon>
        <taxon>Thermogemmatisporaceae</taxon>
        <taxon>Thermogemmatispora</taxon>
    </lineage>
</organism>